<dbReference type="Proteomes" id="UP000282674">
    <property type="component" value="Unassembled WGS sequence"/>
</dbReference>
<feature type="signal peptide" evidence="1">
    <location>
        <begin position="1"/>
        <end position="27"/>
    </location>
</feature>
<comment type="caution">
    <text evidence="2">The sequence shown here is derived from an EMBL/GenBank/DDBJ whole genome shotgun (WGS) entry which is preliminary data.</text>
</comment>
<protein>
    <submittedName>
        <fullName evidence="2">Uncharacterized protein</fullName>
    </submittedName>
</protein>
<evidence type="ECO:0000313" key="3">
    <source>
        <dbReference type="Proteomes" id="UP000282674"/>
    </source>
</evidence>
<accession>A0A3M2LNV8</accession>
<feature type="chain" id="PRO_5018285865" evidence="1">
    <location>
        <begin position="28"/>
        <end position="74"/>
    </location>
</feature>
<dbReference type="RefSeq" id="WP_122198742.1">
    <property type="nucleotide sequence ID" value="NZ_JBHSKC010000023.1"/>
</dbReference>
<proteinExistence type="predicted"/>
<evidence type="ECO:0000313" key="2">
    <source>
        <dbReference type="EMBL" id="RMI37775.1"/>
    </source>
</evidence>
<keyword evidence="3" id="KW-1185">Reference proteome</keyword>
<dbReference type="OrthoDB" id="3483909at2"/>
<gene>
    <name evidence="2" type="ORF">EBO15_34905</name>
</gene>
<reference evidence="2 3" key="1">
    <citation type="submission" date="2018-10" db="EMBL/GenBank/DDBJ databases">
        <title>Isolation from soil.</title>
        <authorList>
            <person name="Hu J."/>
        </authorList>
    </citation>
    <scope>NUCLEOTIDE SEQUENCE [LARGE SCALE GENOMIC DNA]</scope>
    <source>
        <strain evidence="2 3">NEAU-Ht49</strain>
    </source>
</reference>
<organism evidence="2 3">
    <name type="scientific">Actinomadura harenae</name>
    <dbReference type="NCBI Taxonomy" id="2483351"/>
    <lineage>
        <taxon>Bacteria</taxon>
        <taxon>Bacillati</taxon>
        <taxon>Actinomycetota</taxon>
        <taxon>Actinomycetes</taxon>
        <taxon>Streptosporangiales</taxon>
        <taxon>Thermomonosporaceae</taxon>
        <taxon>Actinomadura</taxon>
    </lineage>
</organism>
<name>A0A3M2LNV8_9ACTN</name>
<evidence type="ECO:0000256" key="1">
    <source>
        <dbReference type="SAM" id="SignalP"/>
    </source>
</evidence>
<keyword evidence="1" id="KW-0732">Signal</keyword>
<dbReference type="EMBL" id="RFFG01000099">
    <property type="protein sequence ID" value="RMI37775.1"/>
    <property type="molecule type" value="Genomic_DNA"/>
</dbReference>
<sequence length="74" mass="7300">MHRSIVRPALAAALATAALATAGTALATPPVAAAPSDVTGRQCVDGGGTIMGDDPLPLGWCIGGKYDGQPITDK</sequence>
<dbReference type="AlphaFoldDB" id="A0A3M2LNV8"/>